<comment type="caution">
    <text evidence="3">The sequence shown here is derived from an EMBL/GenBank/DDBJ whole genome shotgun (WGS) entry which is preliminary data.</text>
</comment>
<proteinExistence type="predicted"/>
<keyword evidence="1" id="KW-0732">Signal</keyword>
<evidence type="ECO:0000313" key="2">
    <source>
        <dbReference type="EMBL" id="MFC4028162.1"/>
    </source>
</evidence>
<evidence type="ECO:0000313" key="3">
    <source>
        <dbReference type="EMBL" id="MFC4028689.1"/>
    </source>
</evidence>
<reference evidence="3" key="1">
    <citation type="journal article" date="2014" name="Int. J. Syst. Evol. Microbiol.">
        <title>Complete genome of a new Firmicutes species belonging to the dominant human colonic microbiota ('Ruminococcus bicirculans') reveals two chromosomes and a selective capacity to utilize plant glucans.</title>
        <authorList>
            <consortium name="NISC Comparative Sequencing Program"/>
            <person name="Wegmann U."/>
            <person name="Louis P."/>
            <person name="Goesmann A."/>
            <person name="Henrissat B."/>
            <person name="Duncan S.H."/>
            <person name="Flint H.J."/>
        </authorList>
    </citation>
    <scope>NUCLEOTIDE SEQUENCE</scope>
    <source>
        <strain evidence="3">CECT 9128</strain>
    </source>
</reference>
<name>A0ABV8HCY8_9FLAO</name>
<evidence type="ECO:0000256" key="1">
    <source>
        <dbReference type="SAM" id="SignalP"/>
    </source>
</evidence>
<keyword evidence="4" id="KW-1185">Reference proteome</keyword>
<protein>
    <submittedName>
        <fullName evidence="3">GLPGLI family protein</fullName>
    </submittedName>
</protein>
<dbReference type="EMBL" id="JBHSAS010000006">
    <property type="protein sequence ID" value="MFC4028162.1"/>
    <property type="molecule type" value="Genomic_DNA"/>
</dbReference>
<dbReference type="Pfam" id="PF09697">
    <property type="entry name" value="Porph_ging"/>
    <property type="match status" value="1"/>
</dbReference>
<feature type="signal peptide" evidence="1">
    <location>
        <begin position="1"/>
        <end position="21"/>
    </location>
</feature>
<accession>A0ABV8HCY8</accession>
<dbReference type="InterPro" id="IPR005901">
    <property type="entry name" value="GLPGLI"/>
</dbReference>
<reference evidence="4" key="2">
    <citation type="journal article" date="2019" name="Int. J. Syst. Evol. Microbiol.">
        <title>The Global Catalogue of Microorganisms (GCM) 10K type strain sequencing project: providing services to taxonomists for standard genome sequencing and annotation.</title>
        <authorList>
            <consortium name="The Broad Institute Genomics Platform"/>
            <consortium name="The Broad Institute Genome Sequencing Center for Infectious Disease"/>
            <person name="Wu L."/>
            <person name="Ma J."/>
        </authorList>
    </citation>
    <scope>NUCLEOTIDE SEQUENCE [LARGE SCALE GENOMIC DNA]</scope>
    <source>
        <strain evidence="4">CECT 9128</strain>
    </source>
</reference>
<dbReference type="Proteomes" id="UP001595793">
    <property type="component" value="Unassembled WGS sequence"/>
</dbReference>
<dbReference type="RefSeq" id="WP_290231167.1">
    <property type="nucleotide sequence ID" value="NZ_JAUFPZ010000002.1"/>
</dbReference>
<reference evidence="3" key="3">
    <citation type="submission" date="2024-09" db="EMBL/GenBank/DDBJ databases">
        <authorList>
            <person name="Sun Q."/>
            <person name="Mori K."/>
        </authorList>
    </citation>
    <scope>NUCLEOTIDE SEQUENCE</scope>
    <source>
        <strain evidence="3">CECT 9128</strain>
    </source>
</reference>
<evidence type="ECO:0000313" key="4">
    <source>
        <dbReference type="Proteomes" id="UP001595793"/>
    </source>
</evidence>
<dbReference type="NCBIfam" id="TIGR01200">
    <property type="entry name" value="GLPGLI"/>
    <property type="match status" value="1"/>
</dbReference>
<feature type="chain" id="PRO_5045033246" evidence="1">
    <location>
        <begin position="22"/>
        <end position="250"/>
    </location>
</feature>
<sequence>MKKVITLSIILFLFSLNFLQAQQTTGIVLYKGIINEEFRKKFLDEIKKKDVAPEIRKGVIDMYMNADEDKYELHFRDQESYYHYIEPLDNDADNSLKMGSRAGSDDYYVNLSKDQIIQKTSSLGLVAYPKIEWEIQNEKQEIGDYKCFKAIGTEKHYGRDGEITDEEVIAWFTAEVPLQFGPKNYNGLQGLILRIDKEKFSIVATEIMLNPDEKIKIDTVKKNAKIRSQKEAYEALQLGEQYYKDKYGNK</sequence>
<organism evidence="3 4">
    <name type="scientific">Zunongwangia endophytica</name>
    <dbReference type="NCBI Taxonomy" id="1808945"/>
    <lineage>
        <taxon>Bacteria</taxon>
        <taxon>Pseudomonadati</taxon>
        <taxon>Bacteroidota</taxon>
        <taxon>Flavobacteriia</taxon>
        <taxon>Flavobacteriales</taxon>
        <taxon>Flavobacteriaceae</taxon>
        <taxon>Zunongwangia</taxon>
    </lineage>
</organism>
<dbReference type="EMBL" id="JBHSAS010000011">
    <property type="protein sequence ID" value="MFC4028689.1"/>
    <property type="molecule type" value="Genomic_DNA"/>
</dbReference>
<gene>
    <name evidence="2" type="ORF">ACFOS1_12145</name>
    <name evidence="3" type="ORF">ACFOS1_14820</name>
</gene>